<evidence type="ECO:0000313" key="1">
    <source>
        <dbReference type="EMBL" id="MZL70535.1"/>
    </source>
</evidence>
<keyword evidence="4" id="KW-1185">Reference proteome</keyword>
<dbReference type="Proteomes" id="UP000184089">
    <property type="component" value="Unassembled WGS sequence"/>
</dbReference>
<evidence type="ECO:0000313" key="2">
    <source>
        <dbReference type="EMBL" id="SHG36009.1"/>
    </source>
</evidence>
<evidence type="ECO:0000313" key="3">
    <source>
        <dbReference type="Proteomes" id="UP000184089"/>
    </source>
</evidence>
<dbReference type="EMBL" id="WWVX01000008">
    <property type="protein sequence ID" value="MZL70535.1"/>
    <property type="molecule type" value="Genomic_DNA"/>
</dbReference>
<dbReference type="PANTHER" id="PTHR42935:SF1">
    <property type="entry name" value="SLR0930 PROTEIN"/>
    <property type="match status" value="1"/>
</dbReference>
<dbReference type="InterPro" id="IPR027417">
    <property type="entry name" value="P-loop_NTPase"/>
</dbReference>
<dbReference type="EMBL" id="FQVY01000003">
    <property type="protein sequence ID" value="SHG36009.1"/>
    <property type="molecule type" value="Genomic_DNA"/>
</dbReference>
<dbReference type="AlphaFoldDB" id="A0AAQ1RWP5"/>
<dbReference type="Proteomes" id="UP000474718">
    <property type="component" value="Unassembled WGS sequence"/>
</dbReference>
<reference evidence="1 4" key="3">
    <citation type="journal article" date="2019" name="Nat. Med.">
        <title>A library of human gut bacterial isolates paired with longitudinal multiomics data enables mechanistic microbiome research.</title>
        <authorList>
            <person name="Poyet M."/>
            <person name="Groussin M."/>
            <person name="Gibbons S.M."/>
            <person name="Avila-Pacheco J."/>
            <person name="Jiang X."/>
            <person name="Kearney S.M."/>
            <person name="Perrotta A.R."/>
            <person name="Berdy B."/>
            <person name="Zhao S."/>
            <person name="Lieberman T.D."/>
            <person name="Swanson P.K."/>
            <person name="Smith M."/>
            <person name="Roesemann S."/>
            <person name="Alexander J.E."/>
            <person name="Rich S.A."/>
            <person name="Livny J."/>
            <person name="Vlamakis H."/>
            <person name="Clish C."/>
            <person name="Bullock K."/>
            <person name="Deik A."/>
            <person name="Scott J."/>
            <person name="Pierce K.A."/>
            <person name="Xavier R.J."/>
            <person name="Alm E.J."/>
        </authorList>
    </citation>
    <scope>NUCLEOTIDE SEQUENCE [LARGE SCALE GENOMIC DNA]</scope>
    <source>
        <strain evidence="1 4">BIOML-A2</strain>
    </source>
</reference>
<protein>
    <submittedName>
        <fullName evidence="2">Predicted ATPase, AAA+ superfamily</fullName>
    </submittedName>
</protein>
<dbReference type="RefSeq" id="WP_021660278.1">
    <property type="nucleotide sequence ID" value="NZ_FQVY01000003.1"/>
</dbReference>
<gene>
    <name evidence="1" type="ORF">GT747_12330</name>
    <name evidence="2" type="ORF">SAMN05444424_2241</name>
</gene>
<evidence type="ECO:0000313" key="4">
    <source>
        <dbReference type="Proteomes" id="UP000474718"/>
    </source>
</evidence>
<dbReference type="SUPFAM" id="SSF52540">
    <property type="entry name" value="P-loop containing nucleoside triphosphate hydrolases"/>
    <property type="match status" value="1"/>
</dbReference>
<dbReference type="PANTHER" id="PTHR42935">
    <property type="entry name" value="SLR0930 PROTEIN"/>
    <property type="match status" value="1"/>
</dbReference>
<dbReference type="PROSITE" id="PS00675">
    <property type="entry name" value="SIGMA54_INTERACT_1"/>
    <property type="match status" value="1"/>
</dbReference>
<sequence length="388" mass="43123">MSKLNRFESLHLYIQSISLYRETAESPALRELERLCSLFGGDFDQVCRAWCGFYRALCEGDGQGSLPDYLFDRALRDENPFSALCAREGFLATPSHLRQAAKNDLSMLCALSKASAKELKVLLFSAYGDRERVIDVLPEWTEGHKKYRAEGDWGDELVRLAEHYRENGCGFAAQCPVFCYTEEGELVPQPQSGPSRRETLAGLDGCYEKGQAIFSLAPQGAMPRLLITGEEGAGKTTLAKTCWFECAQGTRLVWCRGEDVEALFAALGEMPARFLVLCDDITDAQLRAIAHYFTQVGALPENVSLAATAVSAEGLADAGIVFERVLPLQKLTQLEYLELLYKLAPLRGLEMPRDELKRRALEWELKQTAFTPQSAQRLLGTLLVEADG</sequence>
<reference evidence="3" key="1">
    <citation type="submission" date="2016-11" db="EMBL/GenBank/DDBJ databases">
        <authorList>
            <person name="Jaros S."/>
            <person name="Januszkiewicz K."/>
            <person name="Wedrychowicz H."/>
        </authorList>
    </citation>
    <scope>NUCLEOTIDE SEQUENCE [LARGE SCALE GENOMIC DNA]</scope>
    <source>
        <strain evidence="3">DSM 4029</strain>
    </source>
</reference>
<organism evidence="2 3">
    <name type="scientific">Bittarella massiliensis</name>
    <name type="common">ex Durand et al. 2017</name>
    <dbReference type="NCBI Taxonomy" id="1720313"/>
    <lineage>
        <taxon>Bacteria</taxon>
        <taxon>Bacillati</taxon>
        <taxon>Bacillota</taxon>
        <taxon>Clostridia</taxon>
        <taxon>Eubacteriales</taxon>
        <taxon>Oscillospiraceae</taxon>
        <taxon>Bittarella (ex Durand et al. 2017)</taxon>
    </lineage>
</organism>
<reference evidence="2" key="2">
    <citation type="submission" date="2016-11" db="EMBL/GenBank/DDBJ databases">
        <authorList>
            <person name="Varghese N."/>
            <person name="Submissions S."/>
        </authorList>
    </citation>
    <scope>NUCLEOTIDE SEQUENCE</scope>
    <source>
        <strain evidence="2">DSM 4029</strain>
    </source>
</reference>
<dbReference type="InterPro" id="IPR008533">
    <property type="entry name" value="DUF815"/>
</dbReference>
<comment type="caution">
    <text evidence="2">The sequence shown here is derived from an EMBL/GenBank/DDBJ whole genome shotgun (WGS) entry which is preliminary data.</text>
</comment>
<dbReference type="InterPro" id="IPR025662">
    <property type="entry name" value="Sigma_54_int_dom_ATP-bd_1"/>
</dbReference>
<proteinExistence type="predicted"/>
<accession>A0AAQ1RWP5</accession>
<name>A0AAQ1RWP5_9FIRM</name>